<accession>A0A2T8IAA9</accession>
<evidence type="ECO:0000259" key="9">
    <source>
        <dbReference type="Pfam" id="PF18052"/>
    </source>
</evidence>
<keyword evidence="7" id="KW-0175">Coiled coil</keyword>
<dbReference type="InterPro" id="IPR036388">
    <property type="entry name" value="WH-like_DNA-bd_sf"/>
</dbReference>
<dbReference type="Pfam" id="PF23598">
    <property type="entry name" value="LRR_14"/>
    <property type="match status" value="1"/>
</dbReference>
<dbReference type="Gene3D" id="1.10.10.10">
    <property type="entry name" value="Winged helix-like DNA-binding domain superfamily/Winged helix DNA-binding domain"/>
    <property type="match status" value="1"/>
</dbReference>
<dbReference type="GO" id="GO:0043531">
    <property type="term" value="F:ADP binding"/>
    <property type="evidence" value="ECO:0007669"/>
    <property type="project" value="InterPro"/>
</dbReference>
<organism evidence="12">
    <name type="scientific">Panicum hallii</name>
    <dbReference type="NCBI Taxonomy" id="206008"/>
    <lineage>
        <taxon>Eukaryota</taxon>
        <taxon>Viridiplantae</taxon>
        <taxon>Streptophyta</taxon>
        <taxon>Embryophyta</taxon>
        <taxon>Tracheophyta</taxon>
        <taxon>Spermatophyta</taxon>
        <taxon>Magnoliopsida</taxon>
        <taxon>Liliopsida</taxon>
        <taxon>Poales</taxon>
        <taxon>Poaceae</taxon>
        <taxon>PACMAD clade</taxon>
        <taxon>Panicoideae</taxon>
        <taxon>Panicodae</taxon>
        <taxon>Paniceae</taxon>
        <taxon>Panicinae</taxon>
        <taxon>Panicum</taxon>
        <taxon>Panicum sect. Panicum</taxon>
    </lineage>
</organism>
<dbReference type="Pfam" id="PF18052">
    <property type="entry name" value="Rx_N"/>
    <property type="match status" value="1"/>
</dbReference>
<dbReference type="EMBL" id="CM008053">
    <property type="protein sequence ID" value="PVH34605.1"/>
    <property type="molecule type" value="Genomic_DNA"/>
</dbReference>
<dbReference type="GO" id="GO:0002758">
    <property type="term" value="P:innate immune response-activating signaling pathway"/>
    <property type="evidence" value="ECO:0007669"/>
    <property type="project" value="UniProtKB-ARBA"/>
</dbReference>
<keyword evidence="6" id="KW-0067">ATP-binding</keyword>
<dbReference type="GO" id="GO:0009626">
    <property type="term" value="P:plant-type hypersensitive response"/>
    <property type="evidence" value="ECO:0007669"/>
    <property type="project" value="UniProtKB-ARBA"/>
</dbReference>
<evidence type="ECO:0000256" key="5">
    <source>
        <dbReference type="ARBA" id="ARBA00022821"/>
    </source>
</evidence>
<dbReference type="InterPro" id="IPR027417">
    <property type="entry name" value="P-loop_NTPase"/>
</dbReference>
<keyword evidence="4" id="KW-0547">Nucleotide-binding</keyword>
<dbReference type="InterPro" id="IPR032675">
    <property type="entry name" value="LRR_dom_sf"/>
</dbReference>
<feature type="domain" description="NB-ARC" evidence="8">
    <location>
        <begin position="220"/>
        <end position="381"/>
    </location>
</feature>
<feature type="domain" description="Disease resistance R13L4/SHOC-2-like LRR" evidence="11">
    <location>
        <begin position="604"/>
        <end position="889"/>
    </location>
</feature>
<comment type="similarity">
    <text evidence="1">Belongs to the disease resistance NB-LRR family.</text>
</comment>
<reference evidence="12" key="1">
    <citation type="submission" date="2018-04" db="EMBL/GenBank/DDBJ databases">
        <title>WGS assembly of Panicum hallii.</title>
        <authorList>
            <person name="Lovell J."/>
            <person name="Jenkins J."/>
            <person name="Lowry D."/>
            <person name="Mamidi S."/>
            <person name="Sreedasyam A."/>
            <person name="Weng X."/>
            <person name="Barry K."/>
            <person name="Bonette J."/>
            <person name="Campitelli B."/>
            <person name="Daum C."/>
            <person name="Gordon S."/>
            <person name="Gould B."/>
            <person name="Lipzen A."/>
            <person name="Macqueen A."/>
            <person name="Palacio-Mejia J."/>
            <person name="Plott C."/>
            <person name="Shakirov E."/>
            <person name="Shu S."/>
            <person name="Yoshinaga Y."/>
            <person name="Zane M."/>
            <person name="Rokhsar D."/>
            <person name="Grimwood J."/>
            <person name="Schmutz J."/>
            <person name="Juenger T."/>
        </authorList>
    </citation>
    <scope>NUCLEOTIDE SEQUENCE [LARGE SCALE GENOMIC DNA]</scope>
    <source>
        <strain evidence="12">FIL2</strain>
    </source>
</reference>
<dbReference type="Gene3D" id="1.20.5.4130">
    <property type="match status" value="1"/>
</dbReference>
<evidence type="ECO:0000256" key="3">
    <source>
        <dbReference type="ARBA" id="ARBA00022737"/>
    </source>
</evidence>
<dbReference type="Gene3D" id="3.80.10.10">
    <property type="entry name" value="Ribonuclease Inhibitor"/>
    <property type="match status" value="2"/>
</dbReference>
<dbReference type="Pfam" id="PF23559">
    <property type="entry name" value="WHD_DRP"/>
    <property type="match status" value="1"/>
</dbReference>
<dbReference type="PRINTS" id="PR00364">
    <property type="entry name" value="DISEASERSIST"/>
</dbReference>
<dbReference type="InterPro" id="IPR055414">
    <property type="entry name" value="LRR_R13L4/SHOC2-like"/>
</dbReference>
<feature type="domain" description="Disease resistance protein winged helix" evidence="10">
    <location>
        <begin position="468"/>
        <end position="537"/>
    </location>
</feature>
<dbReference type="InterPro" id="IPR041118">
    <property type="entry name" value="Rx_N"/>
</dbReference>
<keyword evidence="2" id="KW-0433">Leucine-rich repeat</keyword>
<feature type="domain" description="Disease resistance N-terminal" evidence="9">
    <location>
        <begin position="50"/>
        <end position="125"/>
    </location>
</feature>
<proteinExistence type="inferred from homology"/>
<evidence type="ECO:0000256" key="1">
    <source>
        <dbReference type="ARBA" id="ARBA00008894"/>
    </source>
</evidence>
<gene>
    <name evidence="12" type="ORF">PAHAL_8G257100</name>
</gene>
<evidence type="ECO:0008006" key="13">
    <source>
        <dbReference type="Google" id="ProtNLM"/>
    </source>
</evidence>
<keyword evidence="3" id="KW-0677">Repeat</keyword>
<name>A0A2T8IAA9_9POAL</name>
<dbReference type="Gene3D" id="3.40.50.300">
    <property type="entry name" value="P-loop containing nucleotide triphosphate hydrolases"/>
    <property type="match status" value="1"/>
</dbReference>
<evidence type="ECO:0000259" key="10">
    <source>
        <dbReference type="Pfam" id="PF23559"/>
    </source>
</evidence>
<dbReference type="InterPro" id="IPR038005">
    <property type="entry name" value="RX-like_CC"/>
</dbReference>
<sequence>MMANIFPIDNIQSSPCSLTTFSSSNKKPATPPVNLSQQLCLMATILESLVGSCAKKLQDVISEEAILILGVNEELTELQRRMEQIRHFVNDAEQRSTKESAVNNWLNQLRDAMYDADDVIDLARSKGSKLLPDHSLSLSSKSNTCTGLSLSSCFSNIQTRHEVAVKIRSLNKRIDNISKDEVFSSLASRQSTEKVSASKHIRSSNLVEPNLVGKEVRHACRKLVDLLLEHKDKRSYKIAIVGTGGVGKTTLAQKIYNDKKINGCFDKQAWVCVSKDYFEVNILKEILRKFEVQYMQDESIDELQSRLKLAIQEKSFFLVLDDAWQSDIWENLLSTPLHAAATGIILLTSRLDTVAVEIGVDHTHRVDLMSVDVGWELLWKSMGINQEKEVQNLRDLGIDIVRRCGCLPLAIKVVARVLSRKEQTENEWNKFSRKDAWSVSKLEIPSALYISYEELPLCLKPCFLYCAMFPEDAVIYRDDIIRMWVAEGFIDELGGQLLEDTAEEYYYELICRNLLQPDYLAVDLGRCRVHDLLRQLACHLSREECFVGDPESIRVNVMSKFRRILAVTEKDIVVLPSMGKDQYKVRTWRTSYEKSLRVDNTIFRRLPYIRVLDLTGSVIQSIPNCVGRLIHLRLLDLDGTDISCLPESICCLINLQILNLQRCHALHTLPLGITRLCNLRRLGLAGTPINQVPKGIAKLKFLNDLAGFPVGGGSDNCARAQDGWSLEELGPLFELRKLCMKKLERASPCSTDSLLLDKKFLKLLSLCCTERTDEPYSERDIINIERAFEKLIPPQSIEDIHILHFFGRRFPTWLDTATYFPSLTYLKLVDCKSCVHLPPIGQLPNLKYLKIEGATAVTKIGPEFVGYGVGNPGSAEAVAFPKLETLLIKHMPNWEEWTFVVEEEEEATAAGKEGGEDGAAAEQKWEAPPPRLQLLPRLKKLFLEWCPKLRALPRQLGLEATSLKELQLGDVDSIKVVENLPFLSEVLVILGCRGLVRVSNIPKMRELRVSHCPNLRRVEELCNLEQLWLDEGMESLSSYWVPGLKEQRQKLPGETLDIYTWPRT</sequence>
<dbReference type="FunFam" id="1.10.10.10:FF:000322">
    <property type="entry name" value="Probable disease resistance protein At1g63360"/>
    <property type="match status" value="1"/>
</dbReference>
<dbReference type="AlphaFoldDB" id="A0A2T8IAA9"/>
<dbReference type="GO" id="GO:0005524">
    <property type="term" value="F:ATP binding"/>
    <property type="evidence" value="ECO:0007669"/>
    <property type="project" value="UniProtKB-KW"/>
</dbReference>
<protein>
    <recommendedName>
        <fullName evidence="13">AAA+ ATPase domain-containing protein</fullName>
    </recommendedName>
</protein>
<evidence type="ECO:0000256" key="2">
    <source>
        <dbReference type="ARBA" id="ARBA00022614"/>
    </source>
</evidence>
<dbReference type="Pfam" id="PF00931">
    <property type="entry name" value="NB-ARC"/>
    <property type="match status" value="1"/>
</dbReference>
<evidence type="ECO:0000256" key="7">
    <source>
        <dbReference type="ARBA" id="ARBA00023054"/>
    </source>
</evidence>
<dbReference type="InterPro" id="IPR002182">
    <property type="entry name" value="NB-ARC"/>
</dbReference>
<dbReference type="GO" id="GO:0042742">
    <property type="term" value="P:defense response to bacterium"/>
    <property type="evidence" value="ECO:0007669"/>
    <property type="project" value="UniProtKB-ARBA"/>
</dbReference>
<dbReference type="SUPFAM" id="SSF52540">
    <property type="entry name" value="P-loop containing nucleoside triphosphate hydrolases"/>
    <property type="match status" value="1"/>
</dbReference>
<evidence type="ECO:0000256" key="6">
    <source>
        <dbReference type="ARBA" id="ARBA00022840"/>
    </source>
</evidence>
<dbReference type="Proteomes" id="UP000243499">
    <property type="component" value="Chromosome 8"/>
</dbReference>
<dbReference type="PANTHER" id="PTHR36766">
    <property type="entry name" value="PLANT BROAD-SPECTRUM MILDEW RESISTANCE PROTEIN RPW8"/>
    <property type="match status" value="1"/>
</dbReference>
<dbReference type="PANTHER" id="PTHR36766:SF70">
    <property type="entry name" value="DISEASE RESISTANCE PROTEIN RGA4"/>
    <property type="match status" value="1"/>
</dbReference>
<evidence type="ECO:0000259" key="11">
    <source>
        <dbReference type="Pfam" id="PF23598"/>
    </source>
</evidence>
<dbReference type="CDD" id="cd14798">
    <property type="entry name" value="RX-CC_like"/>
    <property type="match status" value="1"/>
</dbReference>
<evidence type="ECO:0000256" key="4">
    <source>
        <dbReference type="ARBA" id="ARBA00022741"/>
    </source>
</evidence>
<evidence type="ECO:0000313" key="12">
    <source>
        <dbReference type="EMBL" id="PVH34605.1"/>
    </source>
</evidence>
<evidence type="ECO:0000259" key="8">
    <source>
        <dbReference type="Pfam" id="PF00931"/>
    </source>
</evidence>
<keyword evidence="5" id="KW-0611">Plant defense</keyword>
<dbReference type="Gramene" id="PVH34605">
    <property type="protein sequence ID" value="PVH34605"/>
    <property type="gene ID" value="PAHAL_8G257100"/>
</dbReference>
<dbReference type="InterPro" id="IPR058922">
    <property type="entry name" value="WHD_DRP"/>
</dbReference>
<dbReference type="SUPFAM" id="SSF52058">
    <property type="entry name" value="L domain-like"/>
    <property type="match status" value="1"/>
</dbReference>